<dbReference type="EMBL" id="CP003547">
    <property type="protein sequence ID" value="AFP85805.1"/>
    <property type="molecule type" value="Genomic_DNA"/>
</dbReference>
<keyword evidence="2 7" id="KW-1003">Cell membrane</keyword>
<keyword evidence="4 7" id="KW-0812">Transmembrane</keyword>
<comment type="pathway">
    <text evidence="7">Protein modification; lipoprotein biosynthesis (diacylglyceryl transfer).</text>
</comment>
<dbReference type="RefSeq" id="WP_014889102.1">
    <property type="nucleotide sequence ID" value="NC_018420.1"/>
</dbReference>
<comment type="function">
    <text evidence="7">Catalyzes the transfer of the diacylglyceryl group from phosphatidylglycerol to the sulfhydryl group of the N-terminal cysteine of a prolipoprotein, the first step in the formation of mature lipoproteins.</text>
</comment>
<keyword evidence="3 7" id="KW-0808">Transferase</keyword>
<sequence>MSIYYISCPNFNPVIFSLGSFSLHWYGAMYVGGFICSMYLAMRHTRYPKSQWTKKEIESLFYASFFGAFLGGRIGYAIFYNVHFFLINPIELFKVWNGGMSFHGGMIGVILVVLWFSCHTDRLFFQIADFISPIVPVSLGLGRLGNFINGELIGRVTKNAPLAMLFPNAKQEDMAFLLTNPEWCLFFSHYGAIPRHPSQIYEILLEGVLLFIILNFFIRKPRPLGSVSGIFLIFYGVFRSLIEFFREPDSQLGLFVEFISMGQILSLPMIIIGLIIIIWSYSSIPISNKNTY</sequence>
<evidence type="ECO:0000256" key="3">
    <source>
        <dbReference type="ARBA" id="ARBA00022679"/>
    </source>
</evidence>
<evidence type="ECO:0000313" key="8">
    <source>
        <dbReference type="EMBL" id="AFP85805.1"/>
    </source>
</evidence>
<dbReference type="Pfam" id="PF01790">
    <property type="entry name" value="LGT"/>
    <property type="match status" value="1"/>
</dbReference>
<comment type="similarity">
    <text evidence="1 7">Belongs to the Lgt family.</text>
</comment>
<name>J3TZ84_9ENTR</name>
<dbReference type="Proteomes" id="UP000003937">
    <property type="component" value="Chromosome"/>
</dbReference>
<dbReference type="HAMAP" id="MF_01147">
    <property type="entry name" value="Lgt"/>
    <property type="match status" value="1"/>
</dbReference>
<dbReference type="GO" id="GO:0042158">
    <property type="term" value="P:lipoprotein biosynthetic process"/>
    <property type="evidence" value="ECO:0007669"/>
    <property type="project" value="UniProtKB-UniRule"/>
</dbReference>
<evidence type="ECO:0000256" key="1">
    <source>
        <dbReference type="ARBA" id="ARBA00007150"/>
    </source>
</evidence>
<comment type="catalytic activity">
    <reaction evidence="7">
        <text>L-cysteinyl-[prolipoprotein] + a 1,2-diacyl-sn-glycero-3-phospho-(1'-sn-glycerol) = an S-1,2-diacyl-sn-glyceryl-L-cysteinyl-[prolipoprotein] + sn-glycerol 1-phosphate + H(+)</text>
        <dbReference type="Rhea" id="RHEA:56712"/>
        <dbReference type="Rhea" id="RHEA-COMP:14679"/>
        <dbReference type="Rhea" id="RHEA-COMP:14680"/>
        <dbReference type="ChEBI" id="CHEBI:15378"/>
        <dbReference type="ChEBI" id="CHEBI:29950"/>
        <dbReference type="ChEBI" id="CHEBI:57685"/>
        <dbReference type="ChEBI" id="CHEBI:64716"/>
        <dbReference type="ChEBI" id="CHEBI:140658"/>
        <dbReference type="EC" id="2.5.1.145"/>
    </reaction>
</comment>
<dbReference type="STRING" id="134287.A35E_00516"/>
<dbReference type="GO" id="GO:0008961">
    <property type="term" value="F:phosphatidylglycerol-prolipoprotein diacylglyceryl transferase activity"/>
    <property type="evidence" value="ECO:0007669"/>
    <property type="project" value="UniProtKB-UniRule"/>
</dbReference>
<gene>
    <name evidence="7" type="primary">lgt</name>
    <name evidence="8" type="ORF">A35E_00516</name>
</gene>
<dbReference type="PATRIC" id="fig|134287.3.peg.489"/>
<keyword evidence="8" id="KW-0449">Lipoprotein</keyword>
<evidence type="ECO:0000256" key="6">
    <source>
        <dbReference type="ARBA" id="ARBA00023136"/>
    </source>
</evidence>
<proteinExistence type="inferred from homology"/>
<comment type="subcellular location">
    <subcellularLocation>
        <location evidence="7">Cell membrane</location>
        <topology evidence="7">Multi-pass membrane protein</topology>
    </subcellularLocation>
</comment>
<feature type="transmembrane region" description="Helical" evidence="7">
    <location>
        <begin position="23"/>
        <end position="40"/>
    </location>
</feature>
<reference evidence="8 9" key="1">
    <citation type="journal article" date="2012" name="Mol. Biol. Evol.">
        <title>Genome reduction and co-evolution between the primary and secondary bacterial symbionts of psyllids.</title>
        <authorList>
            <person name="Sloan D.B."/>
            <person name="Moran N.A."/>
        </authorList>
    </citation>
    <scope>NUCLEOTIDE SEQUENCE [LARGE SCALE GENOMIC DNA]</scope>
    <source>
        <strain evidence="8">Hcub_S</strain>
    </source>
</reference>
<dbReference type="NCBIfam" id="TIGR00544">
    <property type="entry name" value="lgt"/>
    <property type="match status" value="1"/>
</dbReference>
<dbReference type="GO" id="GO:0005886">
    <property type="term" value="C:plasma membrane"/>
    <property type="evidence" value="ECO:0007669"/>
    <property type="project" value="UniProtKB-SubCell"/>
</dbReference>
<feature type="transmembrane region" description="Helical" evidence="7">
    <location>
        <begin position="60"/>
        <end position="80"/>
    </location>
</feature>
<dbReference type="HOGENOM" id="CLU_013386_1_0_6"/>
<dbReference type="EC" id="2.5.1.145" evidence="7"/>
<organism evidence="8 9">
    <name type="scientific">secondary endosymbiont of Heteropsylla cubana</name>
    <dbReference type="NCBI Taxonomy" id="134287"/>
    <lineage>
        <taxon>Bacteria</taxon>
        <taxon>Pseudomonadati</taxon>
        <taxon>Pseudomonadota</taxon>
        <taxon>Gammaproteobacteria</taxon>
        <taxon>Enterobacterales</taxon>
        <taxon>Enterobacteriaceae</taxon>
        <taxon>aphid secondary symbionts</taxon>
    </lineage>
</organism>
<keyword evidence="9" id="KW-1185">Reference proteome</keyword>
<dbReference type="UniPathway" id="UPA00664"/>
<dbReference type="OrthoDB" id="871140at2"/>
<accession>J3TZ84</accession>
<feature type="transmembrane region" description="Helical" evidence="7">
    <location>
        <begin position="200"/>
        <end position="218"/>
    </location>
</feature>
<feature type="transmembrane region" description="Helical" evidence="7">
    <location>
        <begin position="100"/>
        <end position="118"/>
    </location>
</feature>
<dbReference type="PANTHER" id="PTHR30589">
    <property type="entry name" value="PROLIPOPROTEIN DIACYLGLYCERYL TRANSFERASE"/>
    <property type="match status" value="1"/>
</dbReference>
<feature type="binding site" evidence="7">
    <location>
        <position position="143"/>
    </location>
    <ligand>
        <name>a 1,2-diacyl-sn-glycero-3-phospho-(1'-sn-glycerol)</name>
        <dbReference type="ChEBI" id="CHEBI:64716"/>
    </ligand>
</feature>
<dbReference type="AlphaFoldDB" id="J3TZ84"/>
<keyword evidence="6 7" id="KW-0472">Membrane</keyword>
<keyword evidence="5 7" id="KW-1133">Transmembrane helix</keyword>
<evidence type="ECO:0000256" key="4">
    <source>
        <dbReference type="ARBA" id="ARBA00022692"/>
    </source>
</evidence>
<evidence type="ECO:0000256" key="5">
    <source>
        <dbReference type="ARBA" id="ARBA00022989"/>
    </source>
</evidence>
<evidence type="ECO:0000313" key="9">
    <source>
        <dbReference type="Proteomes" id="UP000003937"/>
    </source>
</evidence>
<dbReference type="PROSITE" id="PS01311">
    <property type="entry name" value="LGT"/>
    <property type="match status" value="1"/>
</dbReference>
<dbReference type="KEGG" id="sehc:A35E_00516"/>
<feature type="transmembrane region" description="Helical" evidence="7">
    <location>
        <begin position="254"/>
        <end position="281"/>
    </location>
</feature>
<evidence type="ECO:0000256" key="7">
    <source>
        <dbReference type="HAMAP-Rule" id="MF_01147"/>
    </source>
</evidence>
<dbReference type="PANTHER" id="PTHR30589:SF0">
    <property type="entry name" value="PHOSPHATIDYLGLYCEROL--PROLIPOPROTEIN DIACYLGLYCERYL TRANSFERASE"/>
    <property type="match status" value="1"/>
</dbReference>
<evidence type="ECO:0000256" key="2">
    <source>
        <dbReference type="ARBA" id="ARBA00022475"/>
    </source>
</evidence>
<protein>
    <recommendedName>
        <fullName evidence="7">Phosphatidylglycerol--prolipoprotein diacylglyceryl transferase</fullName>
        <ecNumber evidence="7">2.5.1.145</ecNumber>
    </recommendedName>
</protein>
<feature type="transmembrane region" description="Helical" evidence="7">
    <location>
        <begin position="224"/>
        <end position="242"/>
    </location>
</feature>
<dbReference type="InterPro" id="IPR001640">
    <property type="entry name" value="Lgt"/>
</dbReference>